<accession>A0A8J5MPE2</accession>
<proteinExistence type="predicted"/>
<feature type="region of interest" description="Disordered" evidence="1">
    <location>
        <begin position="430"/>
        <end position="458"/>
    </location>
</feature>
<evidence type="ECO:0000313" key="4">
    <source>
        <dbReference type="Proteomes" id="UP000747542"/>
    </source>
</evidence>
<keyword evidence="2" id="KW-1133">Transmembrane helix</keyword>
<dbReference type="AlphaFoldDB" id="A0A8J5MPE2"/>
<sequence length="581" mass="64229">MESTLDSSVYHQHADDGTHHRQSRPVVVGAPYILCVFVVAVILMGVGTFVTSHAYSLDKEDRVLLIVGPALLGLGGLLLLGTVLMCLVACCKNRRMREAFSDEFLNFGGSTFYGGRAFVQLEDETQLHDRSHHHHHHLRNSAVEGVTNLAGPGHNEAVMILASTVAEERDRQRKMSKKFSRNLSHDPSRHAEVPGYPQYYLSPHGQAVSPDNLEYIDHLGLNRLRRTDEYPELAEDFDLGETEETNEGLRERAYSVSVRRPMVQLGPVEHRLRRNVTFSPSSRVRLQQQQQLLFLRQQQHLQEQQYASPQRKRSSRRRKGRSSKEENAEGIMVHQLPRFNPDLLSAVGVKQNSPHLDHDLSNKGLLDHHSQAPHDDWRGNPDVTHGSLGNPRRRPSVVMGVKSIRSKHSGSAYRHHSVYASDMDLHRSSIGAGVSGENLNNSGAEQMPPRVPSPMRHYQNPALLGESEADTSVNGKAEVFSSDSGDRRMGSSPVLPLPRPDEGSPSSFFREDSIGGNSTPPRSSSTSPSLGRPLSNISSESCCSGCCDSGDDGPQDGQTEQGGNNTPDQDKNDLETKSQAT</sequence>
<reference evidence="3" key="1">
    <citation type="journal article" date="2021" name="Sci. Adv.">
        <title>The American lobster genome reveals insights on longevity, neural, and immune adaptations.</title>
        <authorList>
            <person name="Polinski J.M."/>
            <person name="Zimin A.V."/>
            <person name="Clark K.F."/>
            <person name="Kohn A.B."/>
            <person name="Sadowski N."/>
            <person name="Timp W."/>
            <person name="Ptitsyn A."/>
            <person name="Khanna P."/>
            <person name="Romanova D.Y."/>
            <person name="Williams P."/>
            <person name="Greenwood S.J."/>
            <person name="Moroz L.L."/>
            <person name="Walt D.R."/>
            <person name="Bodnar A.G."/>
        </authorList>
    </citation>
    <scope>NUCLEOTIDE SEQUENCE</scope>
    <source>
        <strain evidence="3">GMGI-L3</strain>
    </source>
</reference>
<feature type="compositionally biased region" description="Low complexity" evidence="1">
    <location>
        <begin position="518"/>
        <end position="542"/>
    </location>
</feature>
<protein>
    <submittedName>
        <fullName evidence="3">Uncharacterized protein</fullName>
    </submittedName>
</protein>
<dbReference type="EMBL" id="JAHLQT010034714">
    <property type="protein sequence ID" value="KAG7158542.1"/>
    <property type="molecule type" value="Genomic_DNA"/>
</dbReference>
<feature type="region of interest" description="Disordered" evidence="1">
    <location>
        <begin position="171"/>
        <end position="198"/>
    </location>
</feature>
<keyword evidence="4" id="KW-1185">Reference proteome</keyword>
<evidence type="ECO:0000256" key="1">
    <source>
        <dbReference type="SAM" id="MobiDB-lite"/>
    </source>
</evidence>
<evidence type="ECO:0000313" key="3">
    <source>
        <dbReference type="EMBL" id="KAG7158542.1"/>
    </source>
</evidence>
<feature type="region of interest" description="Disordered" evidence="1">
    <location>
        <begin position="478"/>
        <end position="581"/>
    </location>
</feature>
<feature type="region of interest" description="Disordered" evidence="1">
    <location>
        <begin position="301"/>
        <end position="334"/>
    </location>
</feature>
<feature type="transmembrane region" description="Helical" evidence="2">
    <location>
        <begin position="63"/>
        <end position="85"/>
    </location>
</feature>
<feature type="compositionally biased region" description="Basic and acidic residues" evidence="1">
    <location>
        <begin position="183"/>
        <end position="192"/>
    </location>
</feature>
<feature type="compositionally biased region" description="Basic residues" evidence="1">
    <location>
        <begin position="310"/>
        <end position="321"/>
    </location>
</feature>
<name>A0A8J5MPE2_HOMAM</name>
<dbReference type="Proteomes" id="UP000747542">
    <property type="component" value="Unassembled WGS sequence"/>
</dbReference>
<feature type="region of interest" description="Disordered" evidence="1">
    <location>
        <begin position="354"/>
        <end position="395"/>
    </location>
</feature>
<feature type="compositionally biased region" description="Basic and acidic residues" evidence="1">
    <location>
        <begin position="355"/>
        <end position="379"/>
    </location>
</feature>
<evidence type="ECO:0000256" key="2">
    <source>
        <dbReference type="SAM" id="Phobius"/>
    </source>
</evidence>
<feature type="compositionally biased region" description="Polar residues" evidence="1">
    <location>
        <begin position="558"/>
        <end position="567"/>
    </location>
</feature>
<organism evidence="3 4">
    <name type="scientific">Homarus americanus</name>
    <name type="common">American lobster</name>
    <dbReference type="NCBI Taxonomy" id="6706"/>
    <lineage>
        <taxon>Eukaryota</taxon>
        <taxon>Metazoa</taxon>
        <taxon>Ecdysozoa</taxon>
        <taxon>Arthropoda</taxon>
        <taxon>Crustacea</taxon>
        <taxon>Multicrustacea</taxon>
        <taxon>Malacostraca</taxon>
        <taxon>Eumalacostraca</taxon>
        <taxon>Eucarida</taxon>
        <taxon>Decapoda</taxon>
        <taxon>Pleocyemata</taxon>
        <taxon>Astacidea</taxon>
        <taxon>Nephropoidea</taxon>
        <taxon>Nephropidae</taxon>
        <taxon>Homarus</taxon>
    </lineage>
</organism>
<gene>
    <name evidence="3" type="ORF">Hamer_G021116</name>
</gene>
<feature type="compositionally biased region" description="Basic and acidic residues" evidence="1">
    <location>
        <begin position="568"/>
        <end position="581"/>
    </location>
</feature>
<comment type="caution">
    <text evidence="3">The sequence shown here is derived from an EMBL/GenBank/DDBJ whole genome shotgun (WGS) entry which is preliminary data.</text>
</comment>
<keyword evidence="2" id="KW-0812">Transmembrane</keyword>
<keyword evidence="2" id="KW-0472">Membrane</keyword>
<feature type="transmembrane region" description="Helical" evidence="2">
    <location>
        <begin position="30"/>
        <end position="51"/>
    </location>
</feature>